<dbReference type="AlphaFoldDB" id="D5MH93"/>
<organism evidence="2 3">
    <name type="scientific">Methylomirabilis oxygeniifera</name>
    <dbReference type="NCBI Taxonomy" id="671143"/>
    <lineage>
        <taxon>Bacteria</taxon>
        <taxon>Candidatus Methylomirabilota</taxon>
        <taxon>Candidatus Methylomirabilia</taxon>
        <taxon>Candidatus Methylomirabilales</taxon>
        <taxon>Candidatus Methylomirabilaceae</taxon>
        <taxon>Candidatus Methylomirabilis</taxon>
    </lineage>
</organism>
<evidence type="ECO:0000313" key="2">
    <source>
        <dbReference type="EMBL" id="CBE69125.1"/>
    </source>
</evidence>
<dbReference type="InterPro" id="IPR023824">
    <property type="entry name" value="CHP04073_exosortase-affil"/>
</dbReference>
<accession>D5MH93</accession>
<dbReference type="Proteomes" id="UP000006898">
    <property type="component" value="Chromosome"/>
</dbReference>
<dbReference type="HOGENOM" id="CLU_1923748_0_0_0"/>
<dbReference type="NCBIfam" id="TIGR04073">
    <property type="entry name" value="exo_TIGR04073"/>
    <property type="match status" value="1"/>
</dbReference>
<feature type="signal peptide" evidence="1">
    <location>
        <begin position="1"/>
        <end position="24"/>
    </location>
</feature>
<keyword evidence="1" id="KW-0732">Signal</keyword>
<evidence type="ECO:0000256" key="1">
    <source>
        <dbReference type="SAM" id="SignalP"/>
    </source>
</evidence>
<proteinExistence type="predicted"/>
<evidence type="ECO:0008006" key="4">
    <source>
        <dbReference type="Google" id="ProtNLM"/>
    </source>
</evidence>
<gene>
    <name evidence="2" type="ORF">DAMO_2075</name>
</gene>
<sequence>MKKTVRASVLAIALSTALTTQAVAGELAASTPGQKALRGVTNLTLGLFIEWPKTICYEAREQGPLYGIPAGFLSGFGLGLMRVGAGVWELATFPIPLPADYKPLLSPRYPFEPGRTVVSPALIARPQTATP</sequence>
<dbReference type="KEGG" id="mox:DAMO_2075"/>
<feature type="chain" id="PRO_5003074306" description="Exosortase system-associated protein, TIGR04073 family" evidence="1">
    <location>
        <begin position="25"/>
        <end position="131"/>
    </location>
</feature>
<protein>
    <recommendedName>
        <fullName evidence="4">Exosortase system-associated protein, TIGR04073 family</fullName>
    </recommendedName>
</protein>
<name>D5MH93_METO1</name>
<evidence type="ECO:0000313" key="3">
    <source>
        <dbReference type="Proteomes" id="UP000006898"/>
    </source>
</evidence>
<dbReference type="EMBL" id="FP565575">
    <property type="protein sequence ID" value="CBE69125.1"/>
    <property type="molecule type" value="Genomic_DNA"/>
</dbReference>
<reference evidence="2 3" key="1">
    <citation type="journal article" date="2010" name="Nature">
        <title>Nitrite-driven anaerobic methane oxidation by oxygenic bacteria.</title>
        <authorList>
            <person name="Ettwig K.F."/>
            <person name="Butler M.K."/>
            <person name="Le Paslier D."/>
            <person name="Pelletier E."/>
            <person name="Mangenot S."/>
            <person name="Kuypers M.M.M."/>
            <person name="Schreiber F."/>
            <person name="Dutilh B.E."/>
            <person name="Zedelius J."/>
            <person name="de Beer D."/>
            <person name="Gloerich J."/>
            <person name="Wessels H.J.C.T."/>
            <person name="van Allen T."/>
            <person name="Luesken F."/>
            <person name="Wu M."/>
            <person name="van de Pas-Schoonen K.T."/>
            <person name="Op den Camp H.J.M."/>
            <person name="Janssen-Megens E.M."/>
            <person name="Francoijs K-J."/>
            <person name="Stunnenberg H."/>
            <person name="Weissenbach J."/>
            <person name="Jetten M.S.M."/>
            <person name="Strous M."/>
        </authorList>
    </citation>
    <scope>NUCLEOTIDE SEQUENCE [LARGE SCALE GENOMIC DNA]</scope>
</reference>